<proteinExistence type="predicted"/>
<reference evidence="2" key="1">
    <citation type="journal article" date="2020" name="Nature">
        <title>Giant virus diversity and host interactions through global metagenomics.</title>
        <authorList>
            <person name="Schulz F."/>
            <person name="Roux S."/>
            <person name="Paez-Espino D."/>
            <person name="Jungbluth S."/>
            <person name="Walsh D.A."/>
            <person name="Denef V.J."/>
            <person name="McMahon K.D."/>
            <person name="Konstantinidis K.T."/>
            <person name="Eloe-Fadrosh E.A."/>
            <person name="Kyrpides N.C."/>
            <person name="Woyke T."/>
        </authorList>
    </citation>
    <scope>NUCLEOTIDE SEQUENCE</scope>
    <source>
        <strain evidence="2">GVMAG-S-1101169-75</strain>
    </source>
</reference>
<dbReference type="EMBL" id="MN740787">
    <property type="protein sequence ID" value="QHU11611.1"/>
    <property type="molecule type" value="Genomic_DNA"/>
</dbReference>
<sequence>MDAVLNIVSNVEDCSFVSSKEFDYQFDIEILITCLRIISDKIDAYKNLQDIDIVKQFVKELKVVKGIFVECVFKFVLAMREIPSRKILERSQLLAIDKFRIGLSTIKDLFPKHRKIITTVLDRKFSYYERPIGKPDTIEIPDLFGAQGQGQVQVRQGQVQVRQGQGQVQVRQGQGQVQVRQGQVRLQSDDENEEKDEEDEEMTTGLQSKLKLQQQSQQQQSDDGEYPDDEGKDTVDLQQGSAQEGSDDAFSLLIGLWNIENPQFKQNELKKRPTQKDLLRLSEEKITYIHDWLMEYRPDIFMCQEAPVEDKKHSDQGQYAMFYSLLITSFKNPFLPYDFIVVIPPVQQHEQQQQQKQKPQQLNSLMILYDINRWYLVSTNHEAVDTNFHTSTTISKDGTFNKAVRIYRSDLLVGLFRSKIDPSKFLIIVNVHLTRIKNSDQQQDKKKYNKKIQSKIKEYIEFFKKMINDIGFQSKNNIISPLYYSVVIAGDFNRELGQRGIDLRSACKSLGVPSFNSLSISGIDHMVLLSKYSSTSKMQTRLELSQEVKNAIKNDDENKISDHIPEIIHMTGHYLPLSLKVPSFDLTIGSYEIFILEACLKYCLLRHVVDPQELFLEQFQDKNGVYLTVLSKGINPFSKQAISWLADKILQFNSQYLQSY</sequence>
<feature type="compositionally biased region" description="Acidic residues" evidence="1">
    <location>
        <begin position="222"/>
        <end position="231"/>
    </location>
</feature>
<dbReference type="Gene3D" id="3.60.10.10">
    <property type="entry name" value="Endonuclease/exonuclease/phosphatase"/>
    <property type="match status" value="1"/>
</dbReference>
<protein>
    <recommendedName>
        <fullName evidence="3">Endonuclease/exonuclease/phosphatase domain-containing protein</fullName>
    </recommendedName>
</protein>
<feature type="compositionally biased region" description="Acidic residues" evidence="1">
    <location>
        <begin position="189"/>
        <end position="202"/>
    </location>
</feature>
<dbReference type="SUPFAM" id="SSF56219">
    <property type="entry name" value="DNase I-like"/>
    <property type="match status" value="1"/>
</dbReference>
<evidence type="ECO:0000256" key="1">
    <source>
        <dbReference type="SAM" id="MobiDB-lite"/>
    </source>
</evidence>
<name>A0A6C0K392_9ZZZZ</name>
<evidence type="ECO:0000313" key="2">
    <source>
        <dbReference type="EMBL" id="QHU11611.1"/>
    </source>
</evidence>
<feature type="region of interest" description="Disordered" evidence="1">
    <location>
        <begin position="179"/>
        <end position="242"/>
    </location>
</feature>
<feature type="compositionally biased region" description="Low complexity" evidence="1">
    <location>
        <begin position="206"/>
        <end position="221"/>
    </location>
</feature>
<dbReference type="InterPro" id="IPR036691">
    <property type="entry name" value="Endo/exonu/phosph_ase_sf"/>
</dbReference>
<organism evidence="2">
    <name type="scientific">viral metagenome</name>
    <dbReference type="NCBI Taxonomy" id="1070528"/>
    <lineage>
        <taxon>unclassified sequences</taxon>
        <taxon>metagenomes</taxon>
        <taxon>organismal metagenomes</taxon>
    </lineage>
</organism>
<dbReference type="AlphaFoldDB" id="A0A6C0K392"/>
<accession>A0A6C0K392</accession>
<evidence type="ECO:0008006" key="3">
    <source>
        <dbReference type="Google" id="ProtNLM"/>
    </source>
</evidence>